<protein>
    <submittedName>
        <fullName evidence="2">Sporulation protein YqfD</fullName>
    </submittedName>
</protein>
<dbReference type="Proteomes" id="UP000824193">
    <property type="component" value="Unassembled WGS sequence"/>
</dbReference>
<evidence type="ECO:0000313" key="3">
    <source>
        <dbReference type="Proteomes" id="UP000824193"/>
    </source>
</evidence>
<keyword evidence="1" id="KW-1133">Transmembrane helix</keyword>
<keyword evidence="1" id="KW-0812">Transmembrane</keyword>
<evidence type="ECO:0000313" key="2">
    <source>
        <dbReference type="EMBL" id="HIX05235.1"/>
    </source>
</evidence>
<accession>A0A9D1V357</accession>
<dbReference type="EMBL" id="DXFW01000012">
    <property type="protein sequence ID" value="HIX05235.1"/>
    <property type="molecule type" value="Genomic_DNA"/>
</dbReference>
<proteinExistence type="predicted"/>
<comment type="caution">
    <text evidence="2">The sequence shown here is derived from an EMBL/GenBank/DDBJ whole genome shotgun (WGS) entry which is preliminary data.</text>
</comment>
<dbReference type="InterPro" id="IPR010690">
    <property type="entry name" value="YqfD"/>
</dbReference>
<dbReference type="Pfam" id="PF06898">
    <property type="entry name" value="YqfD"/>
    <property type="match status" value="1"/>
</dbReference>
<feature type="transmembrane region" description="Helical" evidence="1">
    <location>
        <begin position="87"/>
        <end position="108"/>
    </location>
</feature>
<keyword evidence="1" id="KW-0472">Membrane</keyword>
<name>A0A9D1V357_9FIRM</name>
<evidence type="ECO:0000256" key="1">
    <source>
        <dbReference type="SAM" id="Phobius"/>
    </source>
</evidence>
<reference evidence="2" key="2">
    <citation type="submission" date="2021-04" db="EMBL/GenBank/DDBJ databases">
        <authorList>
            <person name="Gilroy R."/>
        </authorList>
    </citation>
    <scope>NUCLEOTIDE SEQUENCE</scope>
    <source>
        <strain evidence="2">2239</strain>
    </source>
</reference>
<dbReference type="AlphaFoldDB" id="A0A9D1V357"/>
<gene>
    <name evidence="2" type="ORF">H9865_03885</name>
</gene>
<organism evidence="2 3">
    <name type="scientific">Candidatus Allofournierella pullicola</name>
    <dbReference type="NCBI Taxonomy" id="2838596"/>
    <lineage>
        <taxon>Bacteria</taxon>
        <taxon>Bacillati</taxon>
        <taxon>Bacillota</taxon>
        <taxon>Clostridia</taxon>
        <taxon>Eubacteriales</taxon>
        <taxon>Oscillospiraceae</taxon>
        <taxon>Allofournierella</taxon>
    </lineage>
</organism>
<reference evidence="2" key="1">
    <citation type="journal article" date="2021" name="PeerJ">
        <title>Extensive microbial diversity within the chicken gut microbiome revealed by metagenomics and culture.</title>
        <authorList>
            <person name="Gilroy R."/>
            <person name="Ravi A."/>
            <person name="Getino M."/>
            <person name="Pursley I."/>
            <person name="Horton D.L."/>
            <person name="Alikhan N.F."/>
            <person name="Baker D."/>
            <person name="Gharbi K."/>
            <person name="Hall N."/>
            <person name="Watson M."/>
            <person name="Adriaenssens E.M."/>
            <person name="Foster-Nyarko E."/>
            <person name="Jarju S."/>
            <person name="Secka A."/>
            <person name="Antonio M."/>
            <person name="Oren A."/>
            <person name="Chaudhuri R.R."/>
            <person name="La Ragione R."/>
            <person name="Hildebrand F."/>
            <person name="Pallen M.J."/>
        </authorList>
    </citation>
    <scope>NUCLEOTIDE SEQUENCE</scope>
    <source>
        <strain evidence="2">2239</strain>
    </source>
</reference>
<sequence length="384" mass="42584">MGLIWANCFAGVEFTASGGRCEKLITLCNRQGIPLYTVQPEAAGFTARLPARRYREISRLAQRCDVRLRVKERRGVFFRLRAYRGRWGLLLAPLVFVAAVHLLGRSVWSIRYDGLDAAAREQVEQTLYSMDICEGSVLNQEKLRAAEKQIMDTNDAFGWVSLNFEKGRLVVEASPALQKPAIESNEPVDLVAAADGILLGVNAQEGFAVKAVGQTVAEGDVLVSAYKPDPYEQPVESHAKGLVVAAVKKTYRCVQPSTYEVGALTGSIDSSFRLRMFGRTLELGAQLPEGEEVRTTHRPLTVLGFALPATVEERYLPQREARQFHLTPDGARQYARFACLAQLYEEFPDAEIIAESRQESWDGGTLTYTMTVDFKADIAREKGG</sequence>